<dbReference type="STRING" id="1849968.A8C32_10655"/>
<dbReference type="Proteomes" id="UP000095713">
    <property type="component" value="Unassembled WGS sequence"/>
</dbReference>
<dbReference type="GO" id="GO:0005829">
    <property type="term" value="C:cytosol"/>
    <property type="evidence" value="ECO:0007669"/>
    <property type="project" value="TreeGrafter"/>
</dbReference>
<dbReference type="Gene3D" id="3.30.420.40">
    <property type="match status" value="2"/>
</dbReference>
<evidence type="ECO:0000259" key="1">
    <source>
        <dbReference type="Pfam" id="PF00814"/>
    </source>
</evidence>
<keyword evidence="2" id="KW-0808">Transferase</keyword>
<dbReference type="EMBL" id="MDJD01000007">
    <property type="protein sequence ID" value="OEK09182.1"/>
    <property type="molecule type" value="Genomic_DNA"/>
</dbReference>
<protein>
    <submittedName>
        <fullName evidence="2">tRNA (Adenosine(37)-N6)-threonylcarbamoyltransferase complex dimerization subunit type 1 TsaB</fullName>
    </submittedName>
</protein>
<dbReference type="PANTHER" id="PTHR11735:SF11">
    <property type="entry name" value="TRNA THREONYLCARBAMOYLADENOSINE BIOSYNTHESIS PROTEIN TSAB"/>
    <property type="match status" value="1"/>
</dbReference>
<dbReference type="InterPro" id="IPR043129">
    <property type="entry name" value="ATPase_NBD"/>
</dbReference>
<accession>A0A1E5TCR8</accession>
<dbReference type="InterPro" id="IPR022496">
    <property type="entry name" value="T6A_TsaB"/>
</dbReference>
<dbReference type="OrthoDB" id="9784166at2"/>
<dbReference type="PANTHER" id="PTHR11735">
    <property type="entry name" value="TRNA N6-ADENOSINE THREONYLCARBAMOYLTRANSFERASE"/>
    <property type="match status" value="1"/>
</dbReference>
<dbReference type="RefSeq" id="WP_069828619.1">
    <property type="nucleotide sequence ID" value="NZ_MDJD01000007.1"/>
</dbReference>
<sequence>MSLYILNIETATTNCSVSLSKDGNTIVLKEDNDKSYSHAERLHVYIDTVLKEANITSADIKAIAISKGPGSYTGLRIGVSAAKGLCFALDKPLISISTLEALAHQVICDDGVIVAMLDARRMEVYSAIFDSNHNQIRETQAQILEENTFSDYLELGKVYFIGNGVEKTKDLIQHPNAIFIEDKLPSANEMGLLANNKYKKSDTEDVAYFEPYYLKDFVALKPKPKS</sequence>
<feature type="domain" description="Gcp-like" evidence="1">
    <location>
        <begin position="36"/>
        <end position="219"/>
    </location>
</feature>
<keyword evidence="3" id="KW-1185">Reference proteome</keyword>
<organism evidence="2 3">
    <name type="scientific">Flavivirga aquatica</name>
    <dbReference type="NCBI Taxonomy" id="1849968"/>
    <lineage>
        <taxon>Bacteria</taxon>
        <taxon>Pseudomonadati</taxon>
        <taxon>Bacteroidota</taxon>
        <taxon>Flavobacteriia</taxon>
        <taxon>Flavobacteriales</taxon>
        <taxon>Flavobacteriaceae</taxon>
        <taxon>Flavivirga</taxon>
    </lineage>
</organism>
<dbReference type="InterPro" id="IPR000905">
    <property type="entry name" value="Gcp-like_dom"/>
</dbReference>
<dbReference type="GO" id="GO:0016740">
    <property type="term" value="F:transferase activity"/>
    <property type="evidence" value="ECO:0007669"/>
    <property type="project" value="UniProtKB-KW"/>
</dbReference>
<dbReference type="SUPFAM" id="SSF53067">
    <property type="entry name" value="Actin-like ATPase domain"/>
    <property type="match status" value="2"/>
</dbReference>
<reference evidence="2 3" key="1">
    <citation type="submission" date="2016-05" db="EMBL/GenBank/DDBJ databases">
        <title>Draft Genome Sequence of Algibacter sp. Strain SK-16 Isolated from the Surface Water of Aburatsubo Inlet.</title>
        <authorList>
            <person name="Wong S.-K."/>
            <person name="Yoshizawa S."/>
            <person name="Nakajima Y."/>
            <person name="Ogura Y."/>
            <person name="Tetsuya H."/>
            <person name="Hamasaki K."/>
        </authorList>
    </citation>
    <scope>NUCLEOTIDE SEQUENCE [LARGE SCALE GENOMIC DNA]</scope>
    <source>
        <strain evidence="2 3">SK-16</strain>
    </source>
</reference>
<evidence type="ECO:0000313" key="2">
    <source>
        <dbReference type="EMBL" id="OEK09182.1"/>
    </source>
</evidence>
<dbReference type="Pfam" id="PF00814">
    <property type="entry name" value="TsaD"/>
    <property type="match status" value="1"/>
</dbReference>
<proteinExistence type="predicted"/>
<name>A0A1E5TCR8_9FLAO</name>
<comment type="caution">
    <text evidence="2">The sequence shown here is derived from an EMBL/GenBank/DDBJ whole genome shotgun (WGS) entry which is preliminary data.</text>
</comment>
<dbReference type="AlphaFoldDB" id="A0A1E5TCR8"/>
<dbReference type="NCBIfam" id="TIGR03725">
    <property type="entry name" value="T6A_YeaZ"/>
    <property type="match status" value="1"/>
</dbReference>
<dbReference type="GO" id="GO:0002949">
    <property type="term" value="P:tRNA threonylcarbamoyladenosine modification"/>
    <property type="evidence" value="ECO:0007669"/>
    <property type="project" value="InterPro"/>
</dbReference>
<dbReference type="CDD" id="cd24032">
    <property type="entry name" value="ASKHA_NBD_TsaB"/>
    <property type="match status" value="1"/>
</dbReference>
<gene>
    <name evidence="2" type="ORF">A8C32_10655</name>
</gene>
<evidence type="ECO:0000313" key="3">
    <source>
        <dbReference type="Proteomes" id="UP000095713"/>
    </source>
</evidence>